<dbReference type="AlphaFoldDB" id="A0A0E9PB98"/>
<name>A0A0E9PB98_ANGAN</name>
<protein>
    <submittedName>
        <fullName evidence="1">Uncharacterized protein</fullName>
    </submittedName>
</protein>
<dbReference type="EMBL" id="GBXM01106636">
    <property type="protein sequence ID" value="JAH01941.1"/>
    <property type="molecule type" value="Transcribed_RNA"/>
</dbReference>
<evidence type="ECO:0000313" key="1">
    <source>
        <dbReference type="EMBL" id="JAH01941.1"/>
    </source>
</evidence>
<proteinExistence type="predicted"/>
<organism evidence="1">
    <name type="scientific">Anguilla anguilla</name>
    <name type="common">European freshwater eel</name>
    <name type="synonym">Muraena anguilla</name>
    <dbReference type="NCBI Taxonomy" id="7936"/>
    <lineage>
        <taxon>Eukaryota</taxon>
        <taxon>Metazoa</taxon>
        <taxon>Chordata</taxon>
        <taxon>Craniata</taxon>
        <taxon>Vertebrata</taxon>
        <taxon>Euteleostomi</taxon>
        <taxon>Actinopterygii</taxon>
        <taxon>Neopterygii</taxon>
        <taxon>Teleostei</taxon>
        <taxon>Anguilliformes</taxon>
        <taxon>Anguillidae</taxon>
        <taxon>Anguilla</taxon>
    </lineage>
</organism>
<reference evidence="1" key="2">
    <citation type="journal article" date="2015" name="Fish Shellfish Immunol.">
        <title>Early steps in the European eel (Anguilla anguilla)-Vibrio vulnificus interaction in the gills: Role of the RtxA13 toxin.</title>
        <authorList>
            <person name="Callol A."/>
            <person name="Pajuelo D."/>
            <person name="Ebbesson L."/>
            <person name="Teles M."/>
            <person name="MacKenzie S."/>
            <person name="Amaro C."/>
        </authorList>
    </citation>
    <scope>NUCLEOTIDE SEQUENCE</scope>
</reference>
<reference evidence="1" key="1">
    <citation type="submission" date="2014-11" db="EMBL/GenBank/DDBJ databases">
        <authorList>
            <person name="Amaro Gonzalez C."/>
        </authorList>
    </citation>
    <scope>NUCLEOTIDE SEQUENCE</scope>
</reference>
<sequence>MWRAERVVFLQCEIRSNPRISLICFSGRPKNTQRMSGYSMAAFFC</sequence>
<accession>A0A0E9PB98</accession>